<sequence length="114" mass="13820">QKVDYPQSGKDCSGLQTRFIIYSYHIKYQKHTIISKMLKNEKDPWEKMECITIFIIHKQEEEPNPPNTGNNILHHKDYASKKSQIFFHKPKKKKFREKKWSRYDPEKIIINKNK</sequence>
<proteinExistence type="predicted"/>
<dbReference type="InParanoid" id="A0A2P5G2E5"/>
<accession>A0A2P5G2E5</accession>
<feature type="non-terminal residue" evidence="1">
    <location>
        <position position="1"/>
    </location>
</feature>
<comment type="caution">
    <text evidence="1">The sequence shown here is derived from an EMBL/GenBank/DDBJ whole genome shotgun (WGS) entry which is preliminary data.</text>
</comment>
<evidence type="ECO:0000313" key="2">
    <source>
        <dbReference type="Proteomes" id="UP000237000"/>
    </source>
</evidence>
<organism evidence="1 2">
    <name type="scientific">Trema orientale</name>
    <name type="common">Charcoal tree</name>
    <name type="synonym">Celtis orientalis</name>
    <dbReference type="NCBI Taxonomy" id="63057"/>
    <lineage>
        <taxon>Eukaryota</taxon>
        <taxon>Viridiplantae</taxon>
        <taxon>Streptophyta</taxon>
        <taxon>Embryophyta</taxon>
        <taxon>Tracheophyta</taxon>
        <taxon>Spermatophyta</taxon>
        <taxon>Magnoliopsida</taxon>
        <taxon>eudicotyledons</taxon>
        <taxon>Gunneridae</taxon>
        <taxon>Pentapetalae</taxon>
        <taxon>rosids</taxon>
        <taxon>fabids</taxon>
        <taxon>Rosales</taxon>
        <taxon>Cannabaceae</taxon>
        <taxon>Trema</taxon>
    </lineage>
</organism>
<protein>
    <submittedName>
        <fullName evidence="1">Uncharacterized protein</fullName>
    </submittedName>
</protein>
<keyword evidence="2" id="KW-1185">Reference proteome</keyword>
<name>A0A2P5G2E5_TREOI</name>
<dbReference type="Proteomes" id="UP000237000">
    <property type="component" value="Unassembled WGS sequence"/>
</dbReference>
<gene>
    <name evidence="1" type="ORF">TorRG33x02_005100</name>
</gene>
<dbReference type="EMBL" id="JXTC01000001">
    <property type="protein sequence ID" value="POO04206.1"/>
    <property type="molecule type" value="Genomic_DNA"/>
</dbReference>
<evidence type="ECO:0000313" key="1">
    <source>
        <dbReference type="EMBL" id="POO04206.1"/>
    </source>
</evidence>
<reference evidence="2" key="1">
    <citation type="submission" date="2016-06" db="EMBL/GenBank/DDBJ databases">
        <title>Parallel loss of symbiosis genes in relatives of nitrogen-fixing non-legume Parasponia.</title>
        <authorList>
            <person name="Van Velzen R."/>
            <person name="Holmer R."/>
            <person name="Bu F."/>
            <person name="Rutten L."/>
            <person name="Van Zeijl A."/>
            <person name="Liu W."/>
            <person name="Santuari L."/>
            <person name="Cao Q."/>
            <person name="Sharma T."/>
            <person name="Shen D."/>
            <person name="Roswanjaya Y."/>
            <person name="Wardhani T."/>
            <person name="Kalhor M.S."/>
            <person name="Jansen J."/>
            <person name="Van den Hoogen J."/>
            <person name="Gungor B."/>
            <person name="Hartog M."/>
            <person name="Hontelez J."/>
            <person name="Verver J."/>
            <person name="Yang W.-C."/>
            <person name="Schijlen E."/>
            <person name="Repin R."/>
            <person name="Schilthuizen M."/>
            <person name="Schranz E."/>
            <person name="Heidstra R."/>
            <person name="Miyata K."/>
            <person name="Fedorova E."/>
            <person name="Kohlen W."/>
            <person name="Bisseling T."/>
            <person name="Smit S."/>
            <person name="Geurts R."/>
        </authorList>
    </citation>
    <scope>NUCLEOTIDE SEQUENCE [LARGE SCALE GENOMIC DNA]</scope>
    <source>
        <strain evidence="2">cv. RG33-2</strain>
    </source>
</reference>
<dbReference type="AlphaFoldDB" id="A0A2P5G2E5"/>